<keyword evidence="3" id="KW-0328">Glycosyltransferase</keyword>
<gene>
    <name evidence="15" type="ORF">GO621_11865</name>
</gene>
<keyword evidence="8" id="KW-0735">Signal-anchor</keyword>
<evidence type="ECO:0000313" key="15">
    <source>
        <dbReference type="EMBL" id="MVN22228.1"/>
    </source>
</evidence>
<evidence type="ECO:0000256" key="6">
    <source>
        <dbReference type="ARBA" id="ARBA00022723"/>
    </source>
</evidence>
<dbReference type="GO" id="GO:0050650">
    <property type="term" value="P:chondroitin sulfate proteoglycan biosynthetic process"/>
    <property type="evidence" value="ECO:0007669"/>
    <property type="project" value="TreeGrafter"/>
</dbReference>
<dbReference type="Proteomes" id="UP000462014">
    <property type="component" value="Unassembled WGS sequence"/>
</dbReference>
<dbReference type="AlphaFoldDB" id="A0A7K1SY89"/>
<evidence type="ECO:0000256" key="13">
    <source>
        <dbReference type="ARBA" id="ARBA00023180"/>
    </source>
</evidence>
<dbReference type="GO" id="GO:0015012">
    <property type="term" value="P:heparan sulfate proteoglycan biosynthetic process"/>
    <property type="evidence" value="ECO:0007669"/>
    <property type="project" value="TreeGrafter"/>
</dbReference>
<dbReference type="EMBL" id="WPIK01000009">
    <property type="protein sequence ID" value="MVN22228.1"/>
    <property type="molecule type" value="Genomic_DNA"/>
</dbReference>
<evidence type="ECO:0000256" key="1">
    <source>
        <dbReference type="ARBA" id="ARBA00004323"/>
    </source>
</evidence>
<dbReference type="Pfam" id="PF02485">
    <property type="entry name" value="Branch"/>
    <property type="match status" value="1"/>
</dbReference>
<sequence length="291" mass="34055">MKIAYIILVHKNPKQVARLITRLNVENTIFSIHVDFNGDDEPFKKEILASNPNNSNIQFLEKRYKPKWGGFNTIRAAVELVNSVLPFKPDSIVYISGQDYPIMDNNRIKEYLEFYKGKALIEYEPASLDLKVPNSTNRYYFCDYFNYNPKGLFNSKEVPLLARILTKLLPKRRFVKGVNPYIGRQWFILPLDIAEFVVTEFKRNKTLSNFYRFTIHSAEMYFQTLLLNSKYASRIVNLRTIFADYNAPNPIVWKAENIAILKEQNIPFARKFDTQVDSKVLDLIDSEILKK</sequence>
<dbReference type="PANTHER" id="PTHR46025:SF3">
    <property type="entry name" value="XYLOSYLTRANSFERASE OXT"/>
    <property type="match status" value="1"/>
</dbReference>
<dbReference type="GO" id="GO:0046872">
    <property type="term" value="F:metal ion binding"/>
    <property type="evidence" value="ECO:0007669"/>
    <property type="project" value="UniProtKB-KW"/>
</dbReference>
<evidence type="ECO:0000256" key="11">
    <source>
        <dbReference type="ARBA" id="ARBA00023136"/>
    </source>
</evidence>
<name>A0A7K1SY89_9SPHI</name>
<evidence type="ECO:0000313" key="16">
    <source>
        <dbReference type="Proteomes" id="UP000462014"/>
    </source>
</evidence>
<keyword evidence="10" id="KW-0333">Golgi apparatus</keyword>
<evidence type="ECO:0000256" key="5">
    <source>
        <dbReference type="ARBA" id="ARBA00022692"/>
    </source>
</evidence>
<comment type="caution">
    <text evidence="15">The sequence shown here is derived from an EMBL/GenBank/DDBJ whole genome shotgun (WGS) entry which is preliminary data.</text>
</comment>
<evidence type="ECO:0000256" key="3">
    <source>
        <dbReference type="ARBA" id="ARBA00022676"/>
    </source>
</evidence>
<proteinExistence type="predicted"/>
<evidence type="ECO:0000256" key="4">
    <source>
        <dbReference type="ARBA" id="ARBA00022679"/>
    </source>
</evidence>
<keyword evidence="16" id="KW-1185">Reference proteome</keyword>
<organism evidence="15 16">
    <name type="scientific">Mucilaginibacter arboris</name>
    <dbReference type="NCBI Taxonomy" id="2682090"/>
    <lineage>
        <taxon>Bacteria</taxon>
        <taxon>Pseudomonadati</taxon>
        <taxon>Bacteroidota</taxon>
        <taxon>Sphingobacteriia</taxon>
        <taxon>Sphingobacteriales</taxon>
        <taxon>Sphingobacteriaceae</taxon>
        <taxon>Mucilaginibacter</taxon>
    </lineage>
</organism>
<keyword evidence="12" id="KW-1015">Disulfide bond</keyword>
<keyword evidence="13" id="KW-0325">Glycoprotein</keyword>
<dbReference type="PANTHER" id="PTHR46025">
    <property type="entry name" value="XYLOSYLTRANSFERASE OXT"/>
    <property type="match status" value="1"/>
</dbReference>
<dbReference type="RefSeq" id="WP_157567259.1">
    <property type="nucleotide sequence ID" value="NZ_WPIK01000009.1"/>
</dbReference>
<evidence type="ECO:0000256" key="12">
    <source>
        <dbReference type="ARBA" id="ARBA00023157"/>
    </source>
</evidence>
<dbReference type="GO" id="GO:0030158">
    <property type="term" value="F:protein xylosyltransferase activity"/>
    <property type="evidence" value="ECO:0007669"/>
    <property type="project" value="InterPro"/>
</dbReference>
<protein>
    <recommendedName>
        <fullName evidence="14">Peptide O-xylosyltransferase</fullName>
    </recommendedName>
</protein>
<comment type="subcellular location">
    <subcellularLocation>
        <location evidence="2">Endoplasmic reticulum membrane</location>
        <topology evidence="2">Single-pass type II membrane protein</topology>
    </subcellularLocation>
    <subcellularLocation>
        <location evidence="1">Golgi apparatus membrane</location>
        <topology evidence="1">Single-pass type II membrane protein</topology>
    </subcellularLocation>
</comment>
<evidence type="ECO:0000256" key="9">
    <source>
        <dbReference type="ARBA" id="ARBA00022989"/>
    </source>
</evidence>
<reference evidence="15 16" key="1">
    <citation type="submission" date="2019-12" db="EMBL/GenBank/DDBJ databases">
        <title>Mucilaginibacter sp. HMF7410 genome sequencing and assembly.</title>
        <authorList>
            <person name="Kang H."/>
            <person name="Cha I."/>
            <person name="Kim H."/>
            <person name="Joh K."/>
        </authorList>
    </citation>
    <scope>NUCLEOTIDE SEQUENCE [LARGE SCALE GENOMIC DNA]</scope>
    <source>
        <strain evidence="15 16">HMF7410</strain>
    </source>
</reference>
<dbReference type="InterPro" id="IPR003406">
    <property type="entry name" value="Glyco_trans_14"/>
</dbReference>
<dbReference type="GO" id="GO:0016020">
    <property type="term" value="C:membrane"/>
    <property type="evidence" value="ECO:0007669"/>
    <property type="project" value="InterPro"/>
</dbReference>
<evidence type="ECO:0000256" key="10">
    <source>
        <dbReference type="ARBA" id="ARBA00023034"/>
    </source>
</evidence>
<keyword evidence="6" id="KW-0479">Metal-binding</keyword>
<dbReference type="InterPro" id="IPR043538">
    <property type="entry name" value="XYLT"/>
</dbReference>
<evidence type="ECO:0000256" key="14">
    <source>
        <dbReference type="ARBA" id="ARBA00042865"/>
    </source>
</evidence>
<keyword evidence="5" id="KW-0812">Transmembrane</keyword>
<keyword evidence="11" id="KW-0472">Membrane</keyword>
<accession>A0A7K1SY89</accession>
<keyword evidence="7" id="KW-0256">Endoplasmic reticulum</keyword>
<keyword evidence="4" id="KW-0808">Transferase</keyword>
<evidence type="ECO:0000256" key="8">
    <source>
        <dbReference type="ARBA" id="ARBA00022968"/>
    </source>
</evidence>
<evidence type="ECO:0000256" key="2">
    <source>
        <dbReference type="ARBA" id="ARBA00004648"/>
    </source>
</evidence>
<evidence type="ECO:0000256" key="7">
    <source>
        <dbReference type="ARBA" id="ARBA00022824"/>
    </source>
</evidence>
<keyword evidence="9" id="KW-1133">Transmembrane helix</keyword>